<feature type="chain" id="PRO_5035270524" evidence="1">
    <location>
        <begin position="31"/>
        <end position="264"/>
    </location>
</feature>
<evidence type="ECO:0000256" key="1">
    <source>
        <dbReference type="SAM" id="SignalP"/>
    </source>
</evidence>
<reference evidence="3" key="1">
    <citation type="submission" date="2020-10" db="EMBL/GenBank/DDBJ databases">
        <authorList>
            <person name="Castelo-Branco R."/>
            <person name="Eusebio N."/>
            <person name="Adriana R."/>
            <person name="Vieira A."/>
            <person name="Brugerolle De Fraissinette N."/>
            <person name="Rezende De Castro R."/>
            <person name="Schneider M.P."/>
            <person name="Vasconcelos V."/>
            <person name="Leao P.N."/>
        </authorList>
    </citation>
    <scope>NUCLEOTIDE SEQUENCE</scope>
    <source>
        <strain evidence="3">LEGE 07157</strain>
    </source>
</reference>
<dbReference type="Pfam" id="PF07589">
    <property type="entry name" value="PEP-CTERM"/>
    <property type="match status" value="1"/>
</dbReference>
<dbReference type="InterPro" id="IPR013424">
    <property type="entry name" value="Ice-binding_C"/>
</dbReference>
<proteinExistence type="predicted"/>
<dbReference type="Proteomes" id="UP000654482">
    <property type="component" value="Unassembled WGS sequence"/>
</dbReference>
<dbReference type="NCBIfam" id="TIGR02595">
    <property type="entry name" value="PEP_CTERM"/>
    <property type="match status" value="1"/>
</dbReference>
<dbReference type="RefSeq" id="WP_194029337.1">
    <property type="nucleotide sequence ID" value="NZ_JADEWZ010000012.1"/>
</dbReference>
<protein>
    <submittedName>
        <fullName evidence="3">PEP-CTERM sorting domain-containing protein</fullName>
    </submittedName>
</protein>
<evidence type="ECO:0000313" key="4">
    <source>
        <dbReference type="Proteomes" id="UP000654482"/>
    </source>
</evidence>
<dbReference type="AlphaFoldDB" id="A0A8J7DWC2"/>
<sequence>MSVITRKKSLISAASIALLAIGIGTQPASAAILTFTGQDVGATPADPRPNSDVAAANFDTAAGVLGAVNVIDFEDAPLGNFAALNIAPGVTATLTGTDTEGGIVTTPTLFGGTTPNTLGYNTTSGGEKFLGVVPVHDIGTMSVDFSFAEPIQAFGSYLTGLGTANGDLNVLFDDGTSQMLSVVGDSSGGSLFFGFTDAGKSIASVSLRLTSVMGSRDIFAIDDVRFVAASSPSSSVPEPSSMLGILGIGTAVAALALKRKGERF</sequence>
<evidence type="ECO:0000259" key="2">
    <source>
        <dbReference type="Pfam" id="PF07589"/>
    </source>
</evidence>
<evidence type="ECO:0000313" key="3">
    <source>
        <dbReference type="EMBL" id="MBE9116243.1"/>
    </source>
</evidence>
<feature type="signal peptide" evidence="1">
    <location>
        <begin position="1"/>
        <end position="30"/>
    </location>
</feature>
<organism evidence="3 4">
    <name type="scientific">Lusitaniella coriacea LEGE 07157</name>
    <dbReference type="NCBI Taxonomy" id="945747"/>
    <lineage>
        <taxon>Bacteria</taxon>
        <taxon>Bacillati</taxon>
        <taxon>Cyanobacteriota</taxon>
        <taxon>Cyanophyceae</taxon>
        <taxon>Spirulinales</taxon>
        <taxon>Lusitaniellaceae</taxon>
        <taxon>Lusitaniella</taxon>
    </lineage>
</organism>
<keyword evidence="4" id="KW-1185">Reference proteome</keyword>
<accession>A0A8J7DWC2</accession>
<feature type="domain" description="Ice-binding protein C-terminal" evidence="2">
    <location>
        <begin position="235"/>
        <end position="260"/>
    </location>
</feature>
<dbReference type="EMBL" id="JADEWZ010000012">
    <property type="protein sequence ID" value="MBE9116243.1"/>
    <property type="molecule type" value="Genomic_DNA"/>
</dbReference>
<comment type="caution">
    <text evidence="3">The sequence shown here is derived from an EMBL/GenBank/DDBJ whole genome shotgun (WGS) entry which is preliminary data.</text>
</comment>
<name>A0A8J7DWC2_9CYAN</name>
<gene>
    <name evidence="3" type="ORF">IQ249_10080</name>
</gene>
<keyword evidence="1" id="KW-0732">Signal</keyword>